<dbReference type="Proteomes" id="UP000070444">
    <property type="component" value="Unassembled WGS sequence"/>
</dbReference>
<feature type="compositionally biased region" description="Polar residues" evidence="1">
    <location>
        <begin position="303"/>
        <end position="328"/>
    </location>
</feature>
<feature type="region of interest" description="Disordered" evidence="1">
    <location>
        <begin position="284"/>
        <end position="332"/>
    </location>
</feature>
<evidence type="ECO:0000313" key="4">
    <source>
        <dbReference type="Proteomes" id="UP000070444"/>
    </source>
</evidence>
<feature type="region of interest" description="Disordered" evidence="1">
    <location>
        <begin position="713"/>
        <end position="782"/>
    </location>
</feature>
<proteinExistence type="predicted"/>
<organism evidence="3 4">
    <name type="scientific">Conidiobolus coronatus (strain ATCC 28846 / CBS 209.66 / NRRL 28638)</name>
    <name type="common">Delacroixia coronata</name>
    <dbReference type="NCBI Taxonomy" id="796925"/>
    <lineage>
        <taxon>Eukaryota</taxon>
        <taxon>Fungi</taxon>
        <taxon>Fungi incertae sedis</taxon>
        <taxon>Zoopagomycota</taxon>
        <taxon>Entomophthoromycotina</taxon>
        <taxon>Entomophthoromycetes</taxon>
        <taxon>Entomophthorales</taxon>
        <taxon>Ancylistaceae</taxon>
        <taxon>Conidiobolus</taxon>
    </lineage>
</organism>
<evidence type="ECO:0000313" key="3">
    <source>
        <dbReference type="EMBL" id="KXN75037.1"/>
    </source>
</evidence>
<dbReference type="OrthoDB" id="1001765at2759"/>
<accession>A0A137PJ62</accession>
<feature type="region of interest" description="Disordered" evidence="1">
    <location>
        <begin position="148"/>
        <end position="228"/>
    </location>
</feature>
<feature type="compositionally biased region" description="Polar residues" evidence="1">
    <location>
        <begin position="105"/>
        <end position="117"/>
    </location>
</feature>
<evidence type="ECO:0000256" key="2">
    <source>
        <dbReference type="SAM" id="SignalP"/>
    </source>
</evidence>
<dbReference type="EMBL" id="KQ964418">
    <property type="protein sequence ID" value="KXN75037.1"/>
    <property type="molecule type" value="Genomic_DNA"/>
</dbReference>
<evidence type="ECO:0000256" key="1">
    <source>
        <dbReference type="SAM" id="MobiDB-lite"/>
    </source>
</evidence>
<name>A0A137PJ62_CONC2</name>
<feature type="compositionally biased region" description="Acidic residues" evidence="1">
    <location>
        <begin position="758"/>
        <end position="769"/>
    </location>
</feature>
<keyword evidence="4" id="KW-1185">Reference proteome</keyword>
<feature type="signal peptide" evidence="2">
    <location>
        <begin position="1"/>
        <end position="18"/>
    </location>
</feature>
<feature type="compositionally biased region" description="Low complexity" evidence="1">
    <location>
        <begin position="151"/>
        <end position="163"/>
    </location>
</feature>
<feature type="compositionally biased region" description="Polar residues" evidence="1">
    <location>
        <begin position="169"/>
        <end position="228"/>
    </location>
</feature>
<feature type="region of interest" description="Disordered" evidence="1">
    <location>
        <begin position="245"/>
        <end position="264"/>
    </location>
</feature>
<sequence length="782" mass="85351">MKSKLIQLISGLIIGVNGLNLGSWSESDDQQLSSIDAGMVKELDFNPLIKSLLGISENNPDMGVLASQSSIPSASDPSSQQPTLVEESFIKEPTTDPAIKPIPSTLEQNPNLTNVDQSAKPISPEMAEGASSATGNQQITLITPDMLEPVSESSSSQSASPISQDIGLNESSKSGDLQTFKPSAQNMDSNSSKSDNIQTAKPDTQNTQSGSMMASGAQSIQLAQQDALQESSLNEADTFATTMDPLSQESQEEESNAALSPTINSAKDIIDRQFAKLAQMGMMMEQKSPQQSPINIKQKEESNSGPDGSSSQQADSVLNQEQPNTSSSKFDEVDQIEFDRNYATNSYWLKNITAYQFKAQSGASDQLDLFQYALLQENLLKNLKKNLFGMGKENQHVHHHNGEPHLNRREERAQDFTVMTEEEEDIDSIDYEEECFDDDEIVAAGESINGHTSFTSPKYRPNIHERGMENGEIYIRILSQIIQSIGGNPLNICKFDFTGKQAPDLKLLHRFVLSATVSSYGGIIELVSAPSARQILASILAVRSQELAFYNLDGGGEVMVEPFTDIISVKQSLSYLKRFIRNCPLNYNQGTYRTLIISPSQASPRDKIKLAVPRKGDGKAKKNGQKTWLNKIALNDGSDFYEEDDAVEDLHKAGGAILYCAWVFDTFQINTKVNRKNSCSVPRNSVPGIHKVYIVKNNQMMITADKGPDILAGPSYISIDRDTSTPSTSPSRPPPHHHGGGGIDIINGPPPSTMPPIQDDEDQEIDSGDENSIVGDDSSDAN</sequence>
<gene>
    <name evidence="3" type="ORF">CONCODRAFT_165288</name>
</gene>
<keyword evidence="2" id="KW-0732">Signal</keyword>
<reference evidence="3 4" key="1">
    <citation type="journal article" date="2015" name="Genome Biol. Evol.">
        <title>Phylogenomic analyses indicate that early fungi evolved digesting cell walls of algal ancestors of land plants.</title>
        <authorList>
            <person name="Chang Y."/>
            <person name="Wang S."/>
            <person name="Sekimoto S."/>
            <person name="Aerts A.L."/>
            <person name="Choi C."/>
            <person name="Clum A."/>
            <person name="LaButti K.M."/>
            <person name="Lindquist E.A."/>
            <person name="Yee Ngan C."/>
            <person name="Ohm R.A."/>
            <person name="Salamov A.A."/>
            <person name="Grigoriev I.V."/>
            <person name="Spatafora J.W."/>
            <person name="Berbee M.L."/>
        </authorList>
    </citation>
    <scope>NUCLEOTIDE SEQUENCE [LARGE SCALE GENOMIC DNA]</scope>
    <source>
        <strain evidence="3 4">NRRL 28638</strain>
    </source>
</reference>
<feature type="region of interest" description="Disordered" evidence="1">
    <location>
        <begin position="92"/>
        <end position="118"/>
    </location>
</feature>
<protein>
    <submittedName>
        <fullName evidence="3">Uncharacterized protein</fullName>
    </submittedName>
</protein>
<dbReference type="AlphaFoldDB" id="A0A137PJ62"/>
<feature type="chain" id="PRO_5007294940" evidence="2">
    <location>
        <begin position="19"/>
        <end position="782"/>
    </location>
</feature>